<feature type="region of interest" description="Disordered" evidence="1">
    <location>
        <begin position="260"/>
        <end position="371"/>
    </location>
</feature>
<evidence type="ECO:0000256" key="2">
    <source>
        <dbReference type="SAM" id="SignalP"/>
    </source>
</evidence>
<evidence type="ECO:0000256" key="1">
    <source>
        <dbReference type="SAM" id="MobiDB-lite"/>
    </source>
</evidence>
<evidence type="ECO:0000313" key="4">
    <source>
        <dbReference type="Proteomes" id="UP000216063"/>
    </source>
</evidence>
<dbReference type="Proteomes" id="UP000216063">
    <property type="component" value="Unassembled WGS sequence"/>
</dbReference>
<comment type="caution">
    <text evidence="3">The sequence shown here is derived from an EMBL/GenBank/DDBJ whole genome shotgun (WGS) entry which is preliminary data.</text>
</comment>
<feature type="compositionally biased region" description="Low complexity" evidence="1">
    <location>
        <begin position="260"/>
        <end position="328"/>
    </location>
</feature>
<dbReference type="AlphaFoldDB" id="A0A255DIT1"/>
<sequence length="371" mass="36847">MTGAALASAAAIVTASPALLPTHDLAVGAPAPLALSTAKYELTAITDITLQGINDAYWFGWGGYITTTNTYYPGVSNIYVSGASGVLYYVVDNAIESFVPGFDLDNYFFEEGFPAVPYVAAGEIFGTSSPIFKAAQAVFYYGIPNLINSVVTSAAELVPSFNIGPVKLGAGYLASLYFYGQTPDYVAPTDTTPGTGFAYSTNGLSAIIAYISTSISDSLAASAASVSAASISSSLTKAVSAASTAVETVVNDVEGAVKSATTGTASSAASKKTAAAAEVSTDSSTSTDGSTATDSSSTDSSSSTSGTASSAKTATSTTPKTTKPATPTNPLAKIGKQISDALGGKKAKSGASSSSDSSSSGSSSSTGGSAK</sequence>
<feature type="compositionally biased region" description="Low complexity" evidence="1">
    <location>
        <begin position="339"/>
        <end position="371"/>
    </location>
</feature>
<gene>
    <name evidence="3" type="ORF">CG716_13240</name>
</gene>
<keyword evidence="2" id="KW-0732">Signal</keyword>
<organism evidence="3 4">
    <name type="scientific">Mycolicibacterium sphagni</name>
    <dbReference type="NCBI Taxonomy" id="1786"/>
    <lineage>
        <taxon>Bacteria</taxon>
        <taxon>Bacillati</taxon>
        <taxon>Actinomycetota</taxon>
        <taxon>Actinomycetes</taxon>
        <taxon>Mycobacteriales</taxon>
        <taxon>Mycobacteriaceae</taxon>
        <taxon>Mycolicibacterium</taxon>
    </lineage>
</organism>
<feature type="signal peptide" evidence="2">
    <location>
        <begin position="1"/>
        <end position="20"/>
    </location>
</feature>
<feature type="chain" id="PRO_5039295195" description="PE-PPE domain-containing protein" evidence="2">
    <location>
        <begin position="21"/>
        <end position="371"/>
    </location>
</feature>
<name>A0A255DIT1_9MYCO</name>
<accession>A0A255DIT1</accession>
<reference evidence="3 4" key="1">
    <citation type="submission" date="2017-07" db="EMBL/GenBank/DDBJ databases">
        <title>The new phylogeny of genus Mycobacterium.</title>
        <authorList>
            <person name="Tortoli E."/>
            <person name="Trovato A."/>
            <person name="Cirillo D.M."/>
        </authorList>
    </citation>
    <scope>NUCLEOTIDE SEQUENCE [LARGE SCALE GENOMIC DNA]</scope>
    <source>
        <strain evidence="3 4">ATCC 33027</strain>
    </source>
</reference>
<dbReference type="EMBL" id="NOZR01000009">
    <property type="protein sequence ID" value="OYN79308.1"/>
    <property type="molecule type" value="Genomic_DNA"/>
</dbReference>
<evidence type="ECO:0000313" key="3">
    <source>
        <dbReference type="EMBL" id="OYN79308.1"/>
    </source>
</evidence>
<proteinExistence type="predicted"/>
<evidence type="ECO:0008006" key="5">
    <source>
        <dbReference type="Google" id="ProtNLM"/>
    </source>
</evidence>
<protein>
    <recommendedName>
        <fullName evidence="5">PE-PPE domain-containing protein</fullName>
    </recommendedName>
</protein>
<keyword evidence="4" id="KW-1185">Reference proteome</keyword>